<keyword evidence="2" id="KW-1003">Cell membrane</keyword>
<evidence type="ECO:0000259" key="9">
    <source>
        <dbReference type="Pfam" id="PF13231"/>
    </source>
</evidence>
<evidence type="ECO:0000313" key="10">
    <source>
        <dbReference type="EMBL" id="KKR63809.1"/>
    </source>
</evidence>
<dbReference type="Proteomes" id="UP000034293">
    <property type="component" value="Unassembled WGS sequence"/>
</dbReference>
<feature type="transmembrane region" description="Helical" evidence="8">
    <location>
        <begin position="280"/>
        <end position="297"/>
    </location>
</feature>
<dbReference type="InterPro" id="IPR038731">
    <property type="entry name" value="RgtA/B/C-like"/>
</dbReference>
<evidence type="ECO:0000256" key="4">
    <source>
        <dbReference type="ARBA" id="ARBA00022679"/>
    </source>
</evidence>
<keyword evidence="5 8" id="KW-0812">Transmembrane</keyword>
<feature type="transmembrane region" description="Helical" evidence="8">
    <location>
        <begin position="143"/>
        <end position="159"/>
    </location>
</feature>
<feature type="transmembrane region" description="Helical" evidence="8">
    <location>
        <begin position="212"/>
        <end position="229"/>
    </location>
</feature>
<evidence type="ECO:0000256" key="3">
    <source>
        <dbReference type="ARBA" id="ARBA00022676"/>
    </source>
</evidence>
<keyword evidence="7 8" id="KW-0472">Membrane</keyword>
<keyword evidence="3" id="KW-0328">Glycosyltransferase</keyword>
<sequence>MFKRIKNFFSTENILVSVGLIAAFVIRVFRIDQTLGFYYDQGRDASVIWDLIYKGKLFLIGPTTGLPGVFRGPYYYYLIAPFYWLGNGNPIWPYVFLTFTTVLAIALIYYLGKKIQDRTTGVIAAVIAAFSFNIFLASRWLSNPTPMLLLSLILVWGMIKVTEGKRWTWSIIATVAGLSLFSFGSSGEFFYLPALAIFLVWQWKNRPNLKNLVLSIFLFILTFAPLVLFDLRHQNILLNNLFGTFGVGSGSFGVPTLDFIKSRTAAYFGIFTNKIFQSSSNLNSIVLVITGISFLAFLPKLFKNSKTKIILLLLGSAVLGLYFYRGNYGILYDYYMTGYYLIFILLFAIVLGQIWKYRIGKIFIAVFFILFFMNNIPHIRGRMNDECNVSESICLLNQKQAIDWIYEDAGNRDFNVDVYVPPVIPYAYNYLFTWLGTTKYEKMPQDNQIPLLYTLYEVDPPHPERLQAWIDRQKGIGNIIKEEKFGGIVVQERQRIKK</sequence>
<feature type="domain" description="Glycosyltransferase RgtA/B/C/D-like" evidence="9">
    <location>
        <begin position="72"/>
        <end position="227"/>
    </location>
</feature>
<evidence type="ECO:0000256" key="5">
    <source>
        <dbReference type="ARBA" id="ARBA00022692"/>
    </source>
</evidence>
<feature type="transmembrane region" description="Helical" evidence="8">
    <location>
        <begin position="119"/>
        <end position="137"/>
    </location>
</feature>
<evidence type="ECO:0000256" key="6">
    <source>
        <dbReference type="ARBA" id="ARBA00022989"/>
    </source>
</evidence>
<evidence type="ECO:0000256" key="2">
    <source>
        <dbReference type="ARBA" id="ARBA00022475"/>
    </source>
</evidence>
<feature type="transmembrane region" description="Helical" evidence="8">
    <location>
        <begin position="171"/>
        <end position="200"/>
    </location>
</feature>
<feature type="transmembrane region" description="Helical" evidence="8">
    <location>
        <begin position="91"/>
        <end position="112"/>
    </location>
</feature>
<dbReference type="GO" id="GO:0016763">
    <property type="term" value="F:pentosyltransferase activity"/>
    <property type="evidence" value="ECO:0007669"/>
    <property type="project" value="TreeGrafter"/>
</dbReference>
<dbReference type="PANTHER" id="PTHR33908:SF3">
    <property type="entry name" value="UNDECAPRENYL PHOSPHATE-ALPHA-4-AMINO-4-DEOXY-L-ARABINOSE ARABINOSYL TRANSFERASE"/>
    <property type="match status" value="1"/>
</dbReference>
<dbReference type="EMBL" id="LBZA01000018">
    <property type="protein sequence ID" value="KKR63809.1"/>
    <property type="molecule type" value="Genomic_DNA"/>
</dbReference>
<dbReference type="GO" id="GO:0005886">
    <property type="term" value="C:plasma membrane"/>
    <property type="evidence" value="ECO:0007669"/>
    <property type="project" value="UniProtKB-SubCell"/>
</dbReference>
<comment type="caution">
    <text evidence="10">The sequence shown here is derived from an EMBL/GenBank/DDBJ whole genome shotgun (WGS) entry which is preliminary data.</text>
</comment>
<evidence type="ECO:0000256" key="1">
    <source>
        <dbReference type="ARBA" id="ARBA00004651"/>
    </source>
</evidence>
<keyword evidence="4" id="KW-0808">Transferase</keyword>
<feature type="transmembrane region" description="Helical" evidence="8">
    <location>
        <begin position="241"/>
        <end position="260"/>
    </location>
</feature>
<accession>A0A0G0SG84</accession>
<name>A0A0G0SG84_9BACT</name>
<dbReference type="InterPro" id="IPR050297">
    <property type="entry name" value="LipidA_mod_glycosyltrf_83"/>
</dbReference>
<feature type="transmembrane region" description="Helical" evidence="8">
    <location>
        <begin position="309"/>
        <end position="325"/>
    </location>
</feature>
<feature type="transmembrane region" description="Helical" evidence="8">
    <location>
        <begin position="12"/>
        <end position="29"/>
    </location>
</feature>
<proteinExistence type="predicted"/>
<protein>
    <recommendedName>
        <fullName evidence="9">Glycosyltransferase RgtA/B/C/D-like domain-containing protein</fullName>
    </recommendedName>
</protein>
<keyword evidence="6 8" id="KW-1133">Transmembrane helix</keyword>
<feature type="transmembrane region" description="Helical" evidence="8">
    <location>
        <begin position="337"/>
        <end position="355"/>
    </location>
</feature>
<evidence type="ECO:0000313" key="11">
    <source>
        <dbReference type="Proteomes" id="UP000034293"/>
    </source>
</evidence>
<organism evidence="10 11">
    <name type="scientific">Candidatus Woesebacteria bacterium GW2011_GWA1_40_43</name>
    <dbReference type="NCBI Taxonomy" id="1618553"/>
    <lineage>
        <taxon>Bacteria</taxon>
        <taxon>Candidatus Woeseibacteriota</taxon>
    </lineage>
</organism>
<feature type="transmembrane region" description="Helical" evidence="8">
    <location>
        <begin position="362"/>
        <end position="379"/>
    </location>
</feature>
<evidence type="ECO:0000256" key="8">
    <source>
        <dbReference type="SAM" id="Phobius"/>
    </source>
</evidence>
<comment type="subcellular location">
    <subcellularLocation>
        <location evidence="1">Cell membrane</location>
        <topology evidence="1">Multi-pass membrane protein</topology>
    </subcellularLocation>
</comment>
<dbReference type="GO" id="GO:0009103">
    <property type="term" value="P:lipopolysaccharide biosynthetic process"/>
    <property type="evidence" value="ECO:0007669"/>
    <property type="project" value="UniProtKB-ARBA"/>
</dbReference>
<evidence type="ECO:0000256" key="7">
    <source>
        <dbReference type="ARBA" id="ARBA00023136"/>
    </source>
</evidence>
<dbReference type="AlphaFoldDB" id="A0A0G0SG84"/>
<reference evidence="10 11" key="1">
    <citation type="journal article" date="2015" name="Nature">
        <title>rRNA introns, odd ribosomes, and small enigmatic genomes across a large radiation of phyla.</title>
        <authorList>
            <person name="Brown C.T."/>
            <person name="Hug L.A."/>
            <person name="Thomas B.C."/>
            <person name="Sharon I."/>
            <person name="Castelle C.J."/>
            <person name="Singh A."/>
            <person name="Wilkins M.J."/>
            <person name="Williams K.H."/>
            <person name="Banfield J.F."/>
        </authorList>
    </citation>
    <scope>NUCLEOTIDE SEQUENCE [LARGE SCALE GENOMIC DNA]</scope>
</reference>
<gene>
    <name evidence="10" type="ORF">UU02_C0018G0006</name>
</gene>
<dbReference type="GO" id="GO:0010041">
    <property type="term" value="P:response to iron(III) ion"/>
    <property type="evidence" value="ECO:0007669"/>
    <property type="project" value="TreeGrafter"/>
</dbReference>
<dbReference type="PANTHER" id="PTHR33908">
    <property type="entry name" value="MANNOSYLTRANSFERASE YKCB-RELATED"/>
    <property type="match status" value="1"/>
</dbReference>
<dbReference type="Pfam" id="PF13231">
    <property type="entry name" value="PMT_2"/>
    <property type="match status" value="1"/>
</dbReference>